<feature type="transmembrane region" description="Helical" evidence="8">
    <location>
        <begin position="93"/>
        <end position="112"/>
    </location>
</feature>
<dbReference type="SUPFAM" id="SSF81321">
    <property type="entry name" value="Family A G protein-coupled receptor-like"/>
    <property type="match status" value="1"/>
</dbReference>
<dbReference type="PANTHER" id="PTHR46048">
    <property type="entry name" value="HYDROXYCARBOXYLIC ACID RECEPTOR 2"/>
    <property type="match status" value="1"/>
</dbReference>
<keyword evidence="5 8" id="KW-0472">Membrane</keyword>
<accession>A0A3Q2QZ33</accession>
<evidence type="ECO:0000256" key="2">
    <source>
        <dbReference type="ARBA" id="ARBA00022692"/>
    </source>
</evidence>
<dbReference type="Proteomes" id="UP000265000">
    <property type="component" value="Unplaced"/>
</dbReference>
<reference evidence="10" key="2">
    <citation type="submission" date="2025-09" db="UniProtKB">
        <authorList>
            <consortium name="Ensembl"/>
        </authorList>
    </citation>
    <scope>IDENTIFICATION</scope>
</reference>
<evidence type="ECO:0000256" key="1">
    <source>
        <dbReference type="ARBA" id="ARBA00004141"/>
    </source>
</evidence>
<dbReference type="GO" id="GO:0005886">
    <property type="term" value="C:plasma membrane"/>
    <property type="evidence" value="ECO:0007669"/>
    <property type="project" value="TreeGrafter"/>
</dbReference>
<dbReference type="PROSITE" id="PS50262">
    <property type="entry name" value="G_PROTEIN_RECEP_F1_2"/>
    <property type="match status" value="1"/>
</dbReference>
<feature type="transmembrane region" description="Helical" evidence="8">
    <location>
        <begin position="224"/>
        <end position="245"/>
    </location>
</feature>
<feature type="transmembrane region" description="Helical" evidence="8">
    <location>
        <begin position="301"/>
        <end position="321"/>
    </location>
</feature>
<protein>
    <submittedName>
        <fullName evidence="10">Hydroxycarboxylic acid receptor 1-3</fullName>
    </submittedName>
</protein>
<name>A0A3Q2QZ33_FUNHE</name>
<feature type="domain" description="G-protein coupled receptors family 1 profile" evidence="9">
    <location>
        <begin position="72"/>
        <end position="326"/>
    </location>
</feature>
<feature type="transmembrane region" description="Helical" evidence="8">
    <location>
        <begin position="172"/>
        <end position="196"/>
    </location>
</feature>
<sequence>MTVFYVNKRFSSECASTSYPGVAIVVQQAERFNRSAKMNSSENGTCQLKHTEIVNVFMMTFLMVETLVGLPGSILALWIFCCRIKSWKYHVTFLFNLCLADFLLFLSVPFRINTHWRGDDWQFGPVWCRINQYMLSVSRSASIAFMTAVVLDRYFKVVHPHHSISRLTSTSAYKLSALIWLGVILYRLPLLTINLLHEDKENNRTLCHSLHIYNVVPLPLKVHYVSYILEFFLPFSLLLFCLVRIACQVRKLKMHRETVQRALRAVMVITMVFTLCFMPGVFTGLVGLYIKAYRPEACETYRIWINLFMVFVGFTYLNSALDPVIYFFSSSLLLINEEIYRGIPEKQFGSFFGNTTVRHRGYVKKKNCRRRLFMRKLSV</sequence>
<dbReference type="InterPro" id="IPR017452">
    <property type="entry name" value="GPCR_Rhodpsn_7TM"/>
</dbReference>
<comment type="subcellular location">
    <subcellularLocation>
        <location evidence="1">Membrane</location>
        <topology evidence="1">Multi-pass membrane protein</topology>
    </subcellularLocation>
</comment>
<dbReference type="Gene3D" id="1.20.1070.10">
    <property type="entry name" value="Rhodopsin 7-helix transmembrane proteins"/>
    <property type="match status" value="1"/>
</dbReference>
<dbReference type="PRINTS" id="PR00237">
    <property type="entry name" value="GPCRRHODOPSN"/>
</dbReference>
<dbReference type="InterPro" id="IPR000276">
    <property type="entry name" value="GPCR_Rhodpsn"/>
</dbReference>
<proteinExistence type="predicted"/>
<dbReference type="Ensembl" id="ENSFHET00000026105.1">
    <property type="protein sequence ID" value="ENSFHEP00000032592.1"/>
    <property type="gene ID" value="ENSFHEG00000019164.1"/>
</dbReference>
<keyword evidence="4" id="KW-0297">G-protein coupled receptor</keyword>
<evidence type="ECO:0000313" key="11">
    <source>
        <dbReference type="Proteomes" id="UP000265000"/>
    </source>
</evidence>
<dbReference type="Pfam" id="PF00001">
    <property type="entry name" value="7tm_1"/>
    <property type="match status" value="1"/>
</dbReference>
<evidence type="ECO:0000256" key="8">
    <source>
        <dbReference type="SAM" id="Phobius"/>
    </source>
</evidence>
<keyword evidence="11" id="KW-1185">Reference proteome</keyword>
<dbReference type="GO" id="GO:0004930">
    <property type="term" value="F:G protein-coupled receptor activity"/>
    <property type="evidence" value="ECO:0007669"/>
    <property type="project" value="UniProtKB-KW"/>
</dbReference>
<keyword evidence="6" id="KW-0675">Receptor</keyword>
<evidence type="ECO:0000313" key="10">
    <source>
        <dbReference type="Ensembl" id="ENSFHEP00000032592.1"/>
    </source>
</evidence>
<keyword evidence="2 8" id="KW-0812">Transmembrane</keyword>
<feature type="transmembrane region" description="Helical" evidence="8">
    <location>
        <begin position="57"/>
        <end position="81"/>
    </location>
</feature>
<evidence type="ECO:0000256" key="6">
    <source>
        <dbReference type="ARBA" id="ARBA00023170"/>
    </source>
</evidence>
<evidence type="ECO:0000256" key="5">
    <source>
        <dbReference type="ARBA" id="ARBA00023136"/>
    </source>
</evidence>
<dbReference type="InterPro" id="IPR051893">
    <property type="entry name" value="HCARs"/>
</dbReference>
<dbReference type="AlphaFoldDB" id="A0A3Q2QZ33"/>
<dbReference type="PANTHER" id="PTHR46048:SF10">
    <property type="entry name" value="HYDROXYCARBOXYLIC ACID RECEPTOR 1-4-RELATED"/>
    <property type="match status" value="1"/>
</dbReference>
<reference evidence="10" key="1">
    <citation type="submission" date="2025-08" db="UniProtKB">
        <authorList>
            <consortium name="Ensembl"/>
        </authorList>
    </citation>
    <scope>IDENTIFICATION</scope>
</reference>
<keyword evidence="7" id="KW-0807">Transducer</keyword>
<feature type="transmembrane region" description="Helical" evidence="8">
    <location>
        <begin position="266"/>
        <end position="289"/>
    </location>
</feature>
<evidence type="ECO:0000256" key="4">
    <source>
        <dbReference type="ARBA" id="ARBA00023040"/>
    </source>
</evidence>
<evidence type="ECO:0000259" key="9">
    <source>
        <dbReference type="PROSITE" id="PS50262"/>
    </source>
</evidence>
<keyword evidence="3 8" id="KW-1133">Transmembrane helix</keyword>
<feature type="transmembrane region" description="Helical" evidence="8">
    <location>
        <begin position="132"/>
        <end position="151"/>
    </location>
</feature>
<evidence type="ECO:0000256" key="7">
    <source>
        <dbReference type="ARBA" id="ARBA00023224"/>
    </source>
</evidence>
<evidence type="ECO:0000256" key="3">
    <source>
        <dbReference type="ARBA" id="ARBA00022989"/>
    </source>
</evidence>
<organism evidence="10 11">
    <name type="scientific">Fundulus heteroclitus</name>
    <name type="common">Killifish</name>
    <name type="synonym">Mummichog</name>
    <dbReference type="NCBI Taxonomy" id="8078"/>
    <lineage>
        <taxon>Eukaryota</taxon>
        <taxon>Metazoa</taxon>
        <taxon>Chordata</taxon>
        <taxon>Craniata</taxon>
        <taxon>Vertebrata</taxon>
        <taxon>Euteleostomi</taxon>
        <taxon>Actinopterygii</taxon>
        <taxon>Neopterygii</taxon>
        <taxon>Teleostei</taxon>
        <taxon>Neoteleostei</taxon>
        <taxon>Acanthomorphata</taxon>
        <taxon>Ovalentaria</taxon>
        <taxon>Atherinomorphae</taxon>
        <taxon>Cyprinodontiformes</taxon>
        <taxon>Fundulidae</taxon>
        <taxon>Fundulus</taxon>
    </lineage>
</organism>
<dbReference type="GeneTree" id="ENSGT01140000282516"/>